<dbReference type="EMBL" id="KC342807">
    <property type="protein sequence ID" value="AGH62538.1"/>
    <property type="molecule type" value="mRNA"/>
</dbReference>
<protein>
    <submittedName>
        <fullName evidence="2">Pollen-specific small CDPK-interacting protein 1</fullName>
    </submittedName>
</protein>
<feature type="region of interest" description="Disordered" evidence="1">
    <location>
        <begin position="42"/>
        <end position="84"/>
    </location>
</feature>
<proteinExistence type="evidence at transcript level"/>
<dbReference type="PANTHER" id="PTHR36019:SF3">
    <property type="entry name" value="PLANT_PROTEIN"/>
    <property type="match status" value="1"/>
</dbReference>
<dbReference type="AlphaFoldDB" id="M4T2L5"/>
<dbReference type="PANTHER" id="PTHR36019">
    <property type="entry name" value="PLANT/PROTEIN"/>
    <property type="match status" value="1"/>
</dbReference>
<organism evidence="2">
    <name type="scientific">Petunia integrifolia subsp. inflata</name>
    <dbReference type="NCBI Taxonomy" id="212142"/>
    <lineage>
        <taxon>Eukaryota</taxon>
        <taxon>Viridiplantae</taxon>
        <taxon>Streptophyta</taxon>
        <taxon>Embryophyta</taxon>
        <taxon>Tracheophyta</taxon>
        <taxon>Spermatophyta</taxon>
        <taxon>Magnoliopsida</taxon>
        <taxon>eudicotyledons</taxon>
        <taxon>Gunneridae</taxon>
        <taxon>Pentapetalae</taxon>
        <taxon>asterids</taxon>
        <taxon>lamiids</taxon>
        <taxon>Solanales</taxon>
        <taxon>Solanaceae</taxon>
        <taxon>Petunioideae</taxon>
        <taxon>Petunia</taxon>
    </lineage>
</organism>
<name>M4T2L5_PETIN</name>
<feature type="compositionally biased region" description="Polar residues" evidence="1">
    <location>
        <begin position="49"/>
        <end position="58"/>
    </location>
</feature>
<evidence type="ECO:0000313" key="2">
    <source>
        <dbReference type="EMBL" id="AGH62538.1"/>
    </source>
</evidence>
<evidence type="ECO:0000256" key="1">
    <source>
        <dbReference type="SAM" id="MobiDB-lite"/>
    </source>
</evidence>
<reference evidence="2" key="1">
    <citation type="submission" date="2012-12" db="EMBL/GenBank/DDBJ databases">
        <title>PiSCP1 and PiCDPK2 are interacting peroxisomal proteins involved in pollen tube growth in Petunia inflata.</title>
        <authorList>
            <person name="Guo F."/>
            <person name="Gyeongmee Y."/>
            <person name="McCubbin A."/>
        </authorList>
    </citation>
    <scope>NUCLEOTIDE SEQUENCE</scope>
</reference>
<sequence>MSLSCLTCNVLRRTDSDNEQRGRFNNDENSLCLGRVDRSWSGNLAAPRPSSQKMTTLTSSDDSNHRHHNSGPMEFPSTPRLLRSPGVRRDWSFEDICRQMVED</sequence>
<accession>M4T2L5</accession>